<dbReference type="PIRSF" id="PIRSF018249">
    <property type="entry name" value="MyrA_prd"/>
    <property type="match status" value="1"/>
</dbReference>
<dbReference type="Proteomes" id="UP000613743">
    <property type="component" value="Unassembled WGS sequence"/>
</dbReference>
<evidence type="ECO:0000259" key="3">
    <source>
        <dbReference type="Pfam" id="PF13847"/>
    </source>
</evidence>
<feature type="binding site" evidence="2">
    <location>
        <begin position="95"/>
        <end position="96"/>
    </location>
    <ligand>
        <name>S-adenosyl-L-methionine</name>
        <dbReference type="ChEBI" id="CHEBI:59789"/>
    </ligand>
</feature>
<dbReference type="InterPro" id="IPR016718">
    <property type="entry name" value="rRNA_m1G-MeTrfase_A_prd"/>
</dbReference>
<dbReference type="InterPro" id="IPR025714">
    <property type="entry name" value="Methyltranfer_dom"/>
</dbReference>
<proteinExistence type="predicted"/>
<evidence type="ECO:0000256" key="2">
    <source>
        <dbReference type="PIRSR" id="PIRSR018249-2"/>
    </source>
</evidence>
<feature type="binding site" evidence="1">
    <location>
        <position position="8"/>
    </location>
    <ligand>
        <name>Zn(2+)</name>
        <dbReference type="ChEBI" id="CHEBI:29105"/>
    </ligand>
</feature>
<feature type="domain" description="23S rRNA (guanine(745)-N(1))-methyltransferase N-terminal" evidence="4">
    <location>
        <begin position="3"/>
        <end position="46"/>
    </location>
</feature>
<dbReference type="NCBIfam" id="NF008300">
    <property type="entry name" value="PRK11088.1"/>
    <property type="match status" value="1"/>
</dbReference>
<feature type="binding site" evidence="1">
    <location>
        <position position="21"/>
    </location>
    <ligand>
        <name>Zn(2+)</name>
        <dbReference type="ChEBI" id="CHEBI:29105"/>
    </ligand>
</feature>
<keyword evidence="1" id="KW-0479">Metal-binding</keyword>
<dbReference type="Pfam" id="PF13847">
    <property type="entry name" value="Methyltransf_31"/>
    <property type="match status" value="1"/>
</dbReference>
<dbReference type="CDD" id="cd02440">
    <property type="entry name" value="AdoMet_MTases"/>
    <property type="match status" value="1"/>
</dbReference>
<feature type="domain" description="Methyltransferase" evidence="3">
    <location>
        <begin position="87"/>
        <end position="195"/>
    </location>
</feature>
<evidence type="ECO:0000259" key="4">
    <source>
        <dbReference type="Pfam" id="PF21302"/>
    </source>
</evidence>
<accession>A0A917JYN3</accession>
<dbReference type="InterPro" id="IPR052939">
    <property type="entry name" value="23S_rRNA_MeTrnsfrase_RlmA"/>
</dbReference>
<dbReference type="GO" id="GO:0008168">
    <property type="term" value="F:methyltransferase activity"/>
    <property type="evidence" value="ECO:0007669"/>
    <property type="project" value="InterPro"/>
</dbReference>
<dbReference type="InterPro" id="IPR048647">
    <property type="entry name" value="RlmA_N"/>
</dbReference>
<dbReference type="PANTHER" id="PTHR43460:SF1">
    <property type="entry name" value="METHYLTRANSFERASE TYPE 11 DOMAIN-CONTAINING PROTEIN"/>
    <property type="match status" value="1"/>
</dbReference>
<evidence type="ECO:0000313" key="5">
    <source>
        <dbReference type="EMBL" id="GGI89232.1"/>
    </source>
</evidence>
<comment type="caution">
    <text evidence="5">The sequence shown here is derived from an EMBL/GenBank/DDBJ whole genome shotgun (WGS) entry which is preliminary data.</text>
</comment>
<dbReference type="SUPFAM" id="SSF53335">
    <property type="entry name" value="S-adenosyl-L-methionine-dependent methyltransferases"/>
    <property type="match status" value="1"/>
</dbReference>
<dbReference type="AlphaFoldDB" id="A0A917JYN3"/>
<keyword evidence="6" id="KW-1185">Reference proteome</keyword>
<feature type="binding site" evidence="1">
    <location>
        <position position="25"/>
    </location>
    <ligand>
        <name>Zn(2+)</name>
        <dbReference type="ChEBI" id="CHEBI:29105"/>
    </ligand>
</feature>
<name>A0A917JYN3_9GAMM</name>
<dbReference type="GO" id="GO:0046872">
    <property type="term" value="F:metal ion binding"/>
    <property type="evidence" value="ECO:0007669"/>
    <property type="project" value="UniProtKB-KW"/>
</dbReference>
<keyword evidence="2" id="KW-0949">S-adenosyl-L-methionine</keyword>
<feature type="binding site" evidence="2">
    <location>
        <position position="185"/>
    </location>
    <ligand>
        <name>S-adenosyl-L-methionine</name>
        <dbReference type="ChEBI" id="CHEBI:59789"/>
    </ligand>
</feature>
<evidence type="ECO:0000313" key="6">
    <source>
        <dbReference type="Proteomes" id="UP000613743"/>
    </source>
</evidence>
<dbReference type="Gene3D" id="3.40.50.150">
    <property type="entry name" value="Vaccinia Virus protein VP39"/>
    <property type="match status" value="1"/>
</dbReference>
<dbReference type="Pfam" id="PF21302">
    <property type="entry name" value="Zn_ribbon_RlmA"/>
    <property type="match status" value="1"/>
</dbReference>
<keyword evidence="1" id="KW-0862">Zinc</keyword>
<feature type="binding site" evidence="1">
    <location>
        <position position="5"/>
    </location>
    <ligand>
        <name>Zn(2+)</name>
        <dbReference type="ChEBI" id="CHEBI:29105"/>
    </ligand>
</feature>
<feature type="binding site" evidence="2">
    <location>
        <position position="67"/>
    </location>
    <ligand>
        <name>S-adenosyl-L-methionine</name>
        <dbReference type="ChEBI" id="CHEBI:59789"/>
    </ligand>
</feature>
<dbReference type="EMBL" id="BMPZ01000009">
    <property type="protein sequence ID" value="GGI89232.1"/>
    <property type="molecule type" value="Genomic_DNA"/>
</dbReference>
<sequence length="270" mass="31313">MFYQCPICRSPLELNMPTWQCHQGHCFDRAKEGYVNLLPVQNKKSKDPGDNKTMMQARREFLNAGHYQHLSDRVGELALEFAPQTRSILDIGCGEGYYSDRLFNVFSSDNECQLHGLDISKSAVRYASKRYKQMHFCVASVFDMPFVDQSFDLALRIYAPSDLDELKRVICPEGLLITVAPGPMHHFEVKEKIYSDPQPHPESIAEIDGFECLHYERLRSRMNLIDAKDIQNFLQMTPYAWKLTETQKKSMANSNFECELDFQIEVHKLR</sequence>
<gene>
    <name evidence="5" type="primary">rlmA</name>
    <name evidence="5" type="ORF">GCM10009332_28270</name>
</gene>
<dbReference type="RefSeq" id="WP_188922090.1">
    <property type="nucleotide sequence ID" value="NZ_BMPZ01000009.1"/>
</dbReference>
<dbReference type="InterPro" id="IPR029063">
    <property type="entry name" value="SAM-dependent_MTases_sf"/>
</dbReference>
<evidence type="ECO:0000256" key="1">
    <source>
        <dbReference type="PIRSR" id="PIRSR018249-1"/>
    </source>
</evidence>
<protein>
    <submittedName>
        <fullName evidence="5">23S rRNA (Guanine(745)-N(1))-methyltransferase</fullName>
    </submittedName>
</protein>
<reference evidence="5" key="2">
    <citation type="submission" date="2020-09" db="EMBL/GenBank/DDBJ databases">
        <authorList>
            <person name="Sun Q."/>
            <person name="Ohkuma M."/>
        </authorList>
    </citation>
    <scope>NUCLEOTIDE SEQUENCE</scope>
    <source>
        <strain evidence="5">JCM 30804</strain>
    </source>
</reference>
<dbReference type="PANTHER" id="PTHR43460">
    <property type="entry name" value="METHYLTRANSFERASE"/>
    <property type="match status" value="1"/>
</dbReference>
<organism evidence="5 6">
    <name type="scientific">Shewanella gelidii</name>
    <dbReference type="NCBI Taxonomy" id="1642821"/>
    <lineage>
        <taxon>Bacteria</taxon>
        <taxon>Pseudomonadati</taxon>
        <taxon>Pseudomonadota</taxon>
        <taxon>Gammaproteobacteria</taxon>
        <taxon>Alteromonadales</taxon>
        <taxon>Shewanellaceae</taxon>
        <taxon>Shewanella</taxon>
    </lineage>
</organism>
<reference evidence="5" key="1">
    <citation type="journal article" date="2014" name="Int. J. Syst. Evol. Microbiol.">
        <title>Complete genome sequence of Corynebacterium casei LMG S-19264T (=DSM 44701T), isolated from a smear-ripened cheese.</title>
        <authorList>
            <consortium name="US DOE Joint Genome Institute (JGI-PGF)"/>
            <person name="Walter F."/>
            <person name="Albersmeier A."/>
            <person name="Kalinowski J."/>
            <person name="Ruckert C."/>
        </authorList>
    </citation>
    <scope>NUCLEOTIDE SEQUENCE</scope>
    <source>
        <strain evidence="5">JCM 30804</strain>
    </source>
</reference>